<organism evidence="2 3">
    <name type="scientific">Novipirellula rosea</name>
    <dbReference type="NCBI Taxonomy" id="1031540"/>
    <lineage>
        <taxon>Bacteria</taxon>
        <taxon>Pseudomonadati</taxon>
        <taxon>Planctomycetota</taxon>
        <taxon>Planctomycetia</taxon>
        <taxon>Pirellulales</taxon>
        <taxon>Pirellulaceae</taxon>
        <taxon>Novipirellula</taxon>
    </lineage>
</organism>
<dbReference type="EMBL" id="BAABGA010000090">
    <property type="protein sequence ID" value="GAA4467692.1"/>
    <property type="molecule type" value="Genomic_DNA"/>
</dbReference>
<protein>
    <recommendedName>
        <fullName evidence="4">Cobalt-zinc-cadmium resistance protein CzcA</fullName>
    </recommendedName>
</protein>
<keyword evidence="1" id="KW-0472">Membrane</keyword>
<proteinExistence type="predicted"/>
<dbReference type="RefSeq" id="WP_345327179.1">
    <property type="nucleotide sequence ID" value="NZ_BAABGA010000090.1"/>
</dbReference>
<name>A0ABP8NL45_9BACT</name>
<dbReference type="PANTHER" id="PTHR32063:SF33">
    <property type="entry name" value="RND SUPERFAMILY EFFLUX PUMP PERMEASE COMPONENT"/>
    <property type="match status" value="1"/>
</dbReference>
<evidence type="ECO:0008006" key="4">
    <source>
        <dbReference type="Google" id="ProtNLM"/>
    </source>
</evidence>
<comment type="caution">
    <text evidence="2">The sequence shown here is derived from an EMBL/GenBank/DDBJ whole genome shotgun (WGS) entry which is preliminary data.</text>
</comment>
<accession>A0ABP8NL45</accession>
<feature type="transmembrane region" description="Helical" evidence="1">
    <location>
        <begin position="52"/>
        <end position="72"/>
    </location>
</feature>
<dbReference type="Gene3D" id="1.20.1640.10">
    <property type="entry name" value="Multidrug efflux transporter AcrB transmembrane domain"/>
    <property type="match status" value="1"/>
</dbReference>
<dbReference type="Proteomes" id="UP001500840">
    <property type="component" value="Unassembled WGS sequence"/>
</dbReference>
<dbReference type="Pfam" id="PF00873">
    <property type="entry name" value="ACR_tran"/>
    <property type="match status" value="1"/>
</dbReference>
<reference evidence="3" key="1">
    <citation type="journal article" date="2019" name="Int. J. Syst. Evol. Microbiol.">
        <title>The Global Catalogue of Microorganisms (GCM) 10K type strain sequencing project: providing services to taxonomists for standard genome sequencing and annotation.</title>
        <authorList>
            <consortium name="The Broad Institute Genomics Platform"/>
            <consortium name="The Broad Institute Genome Sequencing Center for Infectious Disease"/>
            <person name="Wu L."/>
            <person name="Ma J."/>
        </authorList>
    </citation>
    <scope>NUCLEOTIDE SEQUENCE [LARGE SCALE GENOMIC DNA]</scope>
    <source>
        <strain evidence="3">JCM 17759</strain>
    </source>
</reference>
<keyword evidence="3" id="KW-1185">Reference proteome</keyword>
<dbReference type="SUPFAM" id="SSF82866">
    <property type="entry name" value="Multidrug efflux transporter AcrB transmembrane domain"/>
    <property type="match status" value="1"/>
</dbReference>
<feature type="transmembrane region" description="Helical" evidence="1">
    <location>
        <begin position="78"/>
        <end position="102"/>
    </location>
</feature>
<feature type="transmembrane region" description="Helical" evidence="1">
    <location>
        <begin position="122"/>
        <end position="143"/>
    </location>
</feature>
<evidence type="ECO:0000256" key="1">
    <source>
        <dbReference type="SAM" id="Phobius"/>
    </source>
</evidence>
<keyword evidence="1" id="KW-1133">Transmembrane helix</keyword>
<gene>
    <name evidence="2" type="ORF">GCM10023156_57940</name>
</gene>
<sequence>MQAVEIDIFVLPHSFAVEVGRDNRSVVECGVDPFAVGYAILSFQFESWLEPLIVMAAIPMSLIGMIFGHMWMGMEISMPSLVGFVSLAGIVVNDSILLGLFLKKERSKSKPSYDSARSASRLRFRATMLTSITTMAGLLPLTLEKSTQAQVLIPTAVSIVFGLLSSTILVLIVIPCVYVAASGVGLIRPDDHESSSIT</sequence>
<dbReference type="InterPro" id="IPR001036">
    <property type="entry name" value="Acrflvin-R"/>
</dbReference>
<dbReference type="PANTHER" id="PTHR32063">
    <property type="match status" value="1"/>
</dbReference>
<keyword evidence="1" id="KW-0812">Transmembrane</keyword>
<evidence type="ECO:0000313" key="3">
    <source>
        <dbReference type="Proteomes" id="UP001500840"/>
    </source>
</evidence>
<evidence type="ECO:0000313" key="2">
    <source>
        <dbReference type="EMBL" id="GAA4467692.1"/>
    </source>
</evidence>
<feature type="transmembrane region" description="Helical" evidence="1">
    <location>
        <begin position="155"/>
        <end position="181"/>
    </location>
</feature>